<keyword evidence="5" id="KW-1185">Reference proteome</keyword>
<dbReference type="SUPFAM" id="SSF54928">
    <property type="entry name" value="RNA-binding domain, RBD"/>
    <property type="match status" value="1"/>
</dbReference>
<dbReference type="SMART" id="SM00360">
    <property type="entry name" value="RRM"/>
    <property type="match status" value="1"/>
</dbReference>
<dbReference type="PROSITE" id="PS50102">
    <property type="entry name" value="RRM"/>
    <property type="match status" value="1"/>
</dbReference>
<evidence type="ECO:0000259" key="3">
    <source>
        <dbReference type="PROSITE" id="PS50102"/>
    </source>
</evidence>
<evidence type="ECO:0000313" key="4">
    <source>
        <dbReference type="EMBL" id="GFY45864.1"/>
    </source>
</evidence>
<dbReference type="InterPro" id="IPR035979">
    <property type="entry name" value="RBD_domain_sf"/>
</dbReference>
<dbReference type="Gene3D" id="3.30.70.330">
    <property type="match status" value="1"/>
</dbReference>
<evidence type="ECO:0000256" key="1">
    <source>
        <dbReference type="ARBA" id="ARBA00022884"/>
    </source>
</evidence>
<dbReference type="OrthoDB" id="346839at2759"/>
<dbReference type="InterPro" id="IPR000504">
    <property type="entry name" value="RRM_dom"/>
</dbReference>
<sequence length="330" mass="36913">MIKFWNLLGAYNYFKMKNDARILINKKKWRKRTSTSIGRSDYATSRSGIDARKIINLKRSRVTPREQYIRELRTSNSSVIPTIKKTFTPNKEPNKKVKLSSDGNIWITAPSKGSSMAPGSLQRNRILPSSSATNQIQWIPADINMDNVEHIAVNDVLDMESLPSATVSSNIRPRNQVTFGSRRTLAEEVLDMQNTMVADQVANASANQSGQVLVTNLGPSVSKQDVMELFGDVGVIKNATMPQIGTAVIEFFDVNDAAQACEIYHNRLLDGQPMKCYMQSNAYPHRVSVSERLGGRIQNSSVLLPSPSYISSNPRSRYNPRDVRFTVKLT</sequence>
<dbReference type="PANTHER" id="PTHR19965:SF96">
    <property type="entry name" value="POLYMERASE DELTA-INTERACTING PROTEIN 3"/>
    <property type="match status" value="1"/>
</dbReference>
<reference evidence="4" key="1">
    <citation type="submission" date="2020-08" db="EMBL/GenBank/DDBJ databases">
        <title>Multicomponent nature underlies the extraordinary mechanical properties of spider dragline silk.</title>
        <authorList>
            <person name="Kono N."/>
            <person name="Nakamura H."/>
            <person name="Mori M."/>
            <person name="Yoshida Y."/>
            <person name="Ohtoshi R."/>
            <person name="Malay A.D."/>
            <person name="Moran D.A.P."/>
            <person name="Tomita M."/>
            <person name="Numata K."/>
            <person name="Arakawa K."/>
        </authorList>
    </citation>
    <scope>NUCLEOTIDE SEQUENCE</scope>
</reference>
<name>A0A8X6X2S4_9ARAC</name>
<comment type="caution">
    <text evidence="4">The sequence shown here is derived from an EMBL/GenBank/DDBJ whole genome shotgun (WGS) entry which is preliminary data.</text>
</comment>
<dbReference type="GO" id="GO:0003729">
    <property type="term" value="F:mRNA binding"/>
    <property type="evidence" value="ECO:0007669"/>
    <property type="project" value="TreeGrafter"/>
</dbReference>
<dbReference type="InterPro" id="IPR012677">
    <property type="entry name" value="Nucleotide-bd_a/b_plait_sf"/>
</dbReference>
<feature type="domain" description="RRM" evidence="3">
    <location>
        <begin position="210"/>
        <end position="281"/>
    </location>
</feature>
<dbReference type="GO" id="GO:0016607">
    <property type="term" value="C:nuclear speck"/>
    <property type="evidence" value="ECO:0007669"/>
    <property type="project" value="TreeGrafter"/>
</dbReference>
<organism evidence="4 5">
    <name type="scientific">Trichonephila inaurata madagascariensis</name>
    <dbReference type="NCBI Taxonomy" id="2747483"/>
    <lineage>
        <taxon>Eukaryota</taxon>
        <taxon>Metazoa</taxon>
        <taxon>Ecdysozoa</taxon>
        <taxon>Arthropoda</taxon>
        <taxon>Chelicerata</taxon>
        <taxon>Arachnida</taxon>
        <taxon>Araneae</taxon>
        <taxon>Araneomorphae</taxon>
        <taxon>Entelegynae</taxon>
        <taxon>Araneoidea</taxon>
        <taxon>Nephilidae</taxon>
        <taxon>Trichonephila</taxon>
        <taxon>Trichonephila inaurata</taxon>
    </lineage>
</organism>
<evidence type="ECO:0000313" key="5">
    <source>
        <dbReference type="Proteomes" id="UP000886998"/>
    </source>
</evidence>
<protein>
    <submittedName>
        <fullName evidence="4">RRM domain-containing protein</fullName>
    </submittedName>
</protein>
<dbReference type="GO" id="GO:0016973">
    <property type="term" value="P:poly(A)+ mRNA export from nucleus"/>
    <property type="evidence" value="ECO:0007669"/>
    <property type="project" value="TreeGrafter"/>
</dbReference>
<keyword evidence="1 2" id="KW-0694">RNA-binding</keyword>
<dbReference type="Proteomes" id="UP000886998">
    <property type="component" value="Unassembled WGS sequence"/>
</dbReference>
<dbReference type="Pfam" id="PF00076">
    <property type="entry name" value="RRM_1"/>
    <property type="match status" value="1"/>
</dbReference>
<dbReference type="AlphaFoldDB" id="A0A8X6X2S4"/>
<dbReference type="EMBL" id="BMAV01005091">
    <property type="protein sequence ID" value="GFY45864.1"/>
    <property type="molecule type" value="Genomic_DNA"/>
</dbReference>
<dbReference type="PANTHER" id="PTHR19965">
    <property type="entry name" value="RNA AND EXPORT FACTOR BINDING PROTEIN"/>
    <property type="match status" value="1"/>
</dbReference>
<evidence type="ECO:0000256" key="2">
    <source>
        <dbReference type="PROSITE-ProRule" id="PRU00176"/>
    </source>
</evidence>
<accession>A0A8X6X2S4</accession>
<dbReference type="InterPro" id="IPR051229">
    <property type="entry name" value="ALYREF_mRNA_export"/>
</dbReference>
<gene>
    <name evidence="4" type="primary">AVEN_72345_1</name>
    <name evidence="4" type="ORF">TNIN_132451</name>
</gene>
<proteinExistence type="predicted"/>